<proteinExistence type="predicted"/>
<gene>
    <name evidence="2" type="ORF">B0A48_06903</name>
</gene>
<accession>A0A1V8T9S1</accession>
<evidence type="ECO:0000313" key="3">
    <source>
        <dbReference type="Proteomes" id="UP000192596"/>
    </source>
</evidence>
<comment type="caution">
    <text evidence="2">The sequence shown here is derived from an EMBL/GenBank/DDBJ whole genome shotgun (WGS) entry which is preliminary data.</text>
</comment>
<dbReference type="InParanoid" id="A0A1V8T9S1"/>
<evidence type="ECO:0000256" key="1">
    <source>
        <dbReference type="SAM" id="MobiDB-lite"/>
    </source>
</evidence>
<feature type="region of interest" description="Disordered" evidence="1">
    <location>
        <begin position="618"/>
        <end position="640"/>
    </location>
</feature>
<feature type="region of interest" description="Disordered" evidence="1">
    <location>
        <begin position="1"/>
        <end position="50"/>
    </location>
</feature>
<sequence>MADIPQWRRKIPPKRSRTPLLDLGEPAHESRAPSAYTLRPPTPKKAFRPKLTSYLSGGPFGASKLEPEVSVDDLNTASLPSWPAGEQYPDPQAERLIDTIMCQLMASPYSSLEPRHNGTLLQIFEAYRSMNSELDSAKSQLCEERDHHALAMTAIYDKERSWTEEKQAYKDEVKRLELIIAQGKGGVADVALARQESIVRRRKQRINDAKGSGSDAKETVIEFLGKVIKPEDPAWSSQRATMRVRGTSPSAKMARLSRTLRKKSSKTSVHADLADLYLSTPPDLPTSRSFLSKVDNMIGRGSDRQSFSDDSQSTFSCPGDLLPEELNDLYPHTYGPANLTGRPSSELYDQQPGIPTLPHGHTPGHIGAVELVQQLPRAPQRKPSFIMTLLHKLRPQLSLEMPPATERRFSFESGDDIQALSRPARPQATSVAAERVYFANACLSPIECSPISAITSESRRVSKIPSPNYRSVLAKPRQTLDDSTSSLFTAIKHDRQSVASSVYSSTSVDYLPLLSSRRASVQHNNELSSVIDTPDAMQTGVTAPVSSACTEARPPASFATIMPSESGTVATDGPSRNESSRNRRPAAKQRKQRTTTTLGVAAAVQAYAGGTRVLAAHDENTQPVVRPGYATGMSEEGLEQ</sequence>
<organism evidence="2 3">
    <name type="scientific">Cryoendolithus antarcticus</name>
    <dbReference type="NCBI Taxonomy" id="1507870"/>
    <lineage>
        <taxon>Eukaryota</taxon>
        <taxon>Fungi</taxon>
        <taxon>Dikarya</taxon>
        <taxon>Ascomycota</taxon>
        <taxon>Pezizomycotina</taxon>
        <taxon>Dothideomycetes</taxon>
        <taxon>Dothideomycetidae</taxon>
        <taxon>Cladosporiales</taxon>
        <taxon>Cladosporiaceae</taxon>
        <taxon>Cryoendolithus</taxon>
    </lineage>
</organism>
<dbReference type="STRING" id="1507870.A0A1V8T9S1"/>
<dbReference type="EMBL" id="NAJO01000013">
    <property type="protein sequence ID" value="OQO08109.1"/>
    <property type="molecule type" value="Genomic_DNA"/>
</dbReference>
<feature type="compositionally biased region" description="Basic residues" evidence="1">
    <location>
        <begin position="7"/>
        <end position="17"/>
    </location>
</feature>
<protein>
    <submittedName>
        <fullName evidence="2">Uncharacterized protein</fullName>
    </submittedName>
</protein>
<feature type="compositionally biased region" description="Basic residues" evidence="1">
    <location>
        <begin position="582"/>
        <end position="593"/>
    </location>
</feature>
<dbReference type="AlphaFoldDB" id="A0A1V8T9S1"/>
<name>A0A1V8T9S1_9PEZI</name>
<dbReference type="OrthoDB" id="5430717at2759"/>
<feature type="region of interest" description="Disordered" evidence="1">
    <location>
        <begin position="558"/>
        <end position="597"/>
    </location>
</feature>
<reference evidence="3" key="1">
    <citation type="submission" date="2017-03" db="EMBL/GenBank/DDBJ databases">
        <title>Genomes of endolithic fungi from Antarctica.</title>
        <authorList>
            <person name="Coleine C."/>
            <person name="Masonjones S."/>
            <person name="Stajich J.E."/>
        </authorList>
    </citation>
    <scope>NUCLEOTIDE SEQUENCE [LARGE SCALE GENOMIC DNA]</scope>
    <source>
        <strain evidence="3">CCFEE 5527</strain>
    </source>
</reference>
<evidence type="ECO:0000313" key="2">
    <source>
        <dbReference type="EMBL" id="OQO08109.1"/>
    </source>
</evidence>
<dbReference type="Proteomes" id="UP000192596">
    <property type="component" value="Unassembled WGS sequence"/>
</dbReference>
<keyword evidence="3" id="KW-1185">Reference proteome</keyword>